<gene>
    <name evidence="1" type="ORF">PXEA_LOCUS25031</name>
</gene>
<dbReference type="AlphaFoldDB" id="A0A448X9L8"/>
<dbReference type="OrthoDB" id="1046782at2759"/>
<reference evidence="1" key="1">
    <citation type="submission" date="2018-11" db="EMBL/GenBank/DDBJ databases">
        <authorList>
            <consortium name="Pathogen Informatics"/>
        </authorList>
    </citation>
    <scope>NUCLEOTIDE SEQUENCE</scope>
</reference>
<sequence length="70" mass="7985">MSDLMMPPSTTVPSLQDMWKAGKQVIAFMTTNEFSGDSNELFWPETRIISHWANTTKAEELICFLNKTSE</sequence>
<protein>
    <submittedName>
        <fullName evidence="1">Uncharacterized protein</fullName>
    </submittedName>
</protein>
<name>A0A448X9L8_9PLAT</name>
<comment type="caution">
    <text evidence="1">The sequence shown here is derived from an EMBL/GenBank/DDBJ whole genome shotgun (WGS) entry which is preliminary data.</text>
</comment>
<dbReference type="GO" id="GO:0006629">
    <property type="term" value="P:lipid metabolic process"/>
    <property type="evidence" value="ECO:0007669"/>
    <property type="project" value="InterPro"/>
</dbReference>
<organism evidence="1 2">
    <name type="scientific">Protopolystoma xenopodis</name>
    <dbReference type="NCBI Taxonomy" id="117903"/>
    <lineage>
        <taxon>Eukaryota</taxon>
        <taxon>Metazoa</taxon>
        <taxon>Spiralia</taxon>
        <taxon>Lophotrochozoa</taxon>
        <taxon>Platyhelminthes</taxon>
        <taxon>Monogenea</taxon>
        <taxon>Polyopisthocotylea</taxon>
        <taxon>Polystomatidea</taxon>
        <taxon>Polystomatidae</taxon>
        <taxon>Protopolystoma</taxon>
    </lineage>
</organism>
<evidence type="ECO:0000313" key="1">
    <source>
        <dbReference type="EMBL" id="VEL31591.1"/>
    </source>
</evidence>
<keyword evidence="2" id="KW-1185">Reference proteome</keyword>
<dbReference type="Proteomes" id="UP000784294">
    <property type="component" value="Unassembled WGS sequence"/>
</dbReference>
<dbReference type="GO" id="GO:0008081">
    <property type="term" value="F:phosphoric diester hydrolase activity"/>
    <property type="evidence" value="ECO:0007669"/>
    <property type="project" value="InterPro"/>
</dbReference>
<accession>A0A448X9L8</accession>
<proteinExistence type="predicted"/>
<dbReference type="SUPFAM" id="SSF51695">
    <property type="entry name" value="PLC-like phosphodiesterases"/>
    <property type="match status" value="1"/>
</dbReference>
<evidence type="ECO:0000313" key="2">
    <source>
        <dbReference type="Proteomes" id="UP000784294"/>
    </source>
</evidence>
<dbReference type="EMBL" id="CAAALY010124308">
    <property type="protein sequence ID" value="VEL31591.1"/>
    <property type="molecule type" value="Genomic_DNA"/>
</dbReference>
<dbReference type="InterPro" id="IPR017946">
    <property type="entry name" value="PLC-like_Pdiesterase_TIM-brl"/>
</dbReference>